<evidence type="ECO:0000256" key="1">
    <source>
        <dbReference type="SAM" id="SignalP"/>
    </source>
</evidence>
<keyword evidence="1" id="KW-0732">Signal</keyword>
<evidence type="ECO:0000259" key="2">
    <source>
        <dbReference type="PROSITE" id="PS50228"/>
    </source>
</evidence>
<dbReference type="AlphaFoldDB" id="A0A8W8NTR0"/>
<dbReference type="Gene3D" id="2.60.120.740">
    <property type="match status" value="1"/>
</dbReference>
<accession>A0A8W8NTR0</accession>
<dbReference type="SUPFAM" id="SSF49842">
    <property type="entry name" value="TNF-like"/>
    <property type="match status" value="1"/>
</dbReference>
<name>A0A8W8NTR0_MAGGI</name>
<dbReference type="PANTHER" id="PTHR46780">
    <property type="entry name" value="PROTEIN EVA-1"/>
    <property type="match status" value="1"/>
</dbReference>
<feature type="domain" description="C1q" evidence="3">
    <location>
        <begin position="122"/>
        <end position="253"/>
    </location>
</feature>
<organism evidence="4 5">
    <name type="scientific">Magallana gigas</name>
    <name type="common">Pacific oyster</name>
    <name type="synonym">Crassostrea gigas</name>
    <dbReference type="NCBI Taxonomy" id="29159"/>
    <lineage>
        <taxon>Eukaryota</taxon>
        <taxon>Metazoa</taxon>
        <taxon>Spiralia</taxon>
        <taxon>Lophotrochozoa</taxon>
        <taxon>Mollusca</taxon>
        <taxon>Bivalvia</taxon>
        <taxon>Autobranchia</taxon>
        <taxon>Pteriomorphia</taxon>
        <taxon>Ostreida</taxon>
        <taxon>Ostreoidea</taxon>
        <taxon>Ostreidae</taxon>
        <taxon>Magallana</taxon>
    </lineage>
</organism>
<dbReference type="Gene3D" id="2.60.120.40">
    <property type="match status" value="1"/>
</dbReference>
<evidence type="ECO:0008006" key="6">
    <source>
        <dbReference type="Google" id="ProtNLM"/>
    </source>
</evidence>
<evidence type="ECO:0000259" key="3">
    <source>
        <dbReference type="PROSITE" id="PS50871"/>
    </source>
</evidence>
<reference evidence="4" key="1">
    <citation type="submission" date="2022-08" db="UniProtKB">
        <authorList>
            <consortium name="EnsemblMetazoa"/>
        </authorList>
    </citation>
    <scope>IDENTIFICATION</scope>
    <source>
        <strain evidence="4">05x7-T-G4-1.051#20</strain>
    </source>
</reference>
<dbReference type="PROSITE" id="PS50871">
    <property type="entry name" value="C1Q"/>
    <property type="match status" value="1"/>
</dbReference>
<feature type="domain" description="SUEL-type lectin" evidence="2">
    <location>
        <begin position="27"/>
        <end position="114"/>
    </location>
</feature>
<dbReference type="InterPro" id="IPR008983">
    <property type="entry name" value="Tumour_necrosis_fac-like_dom"/>
</dbReference>
<feature type="chain" id="PRO_5036479842" description="SUEL-type lectin domain-containing protein" evidence="1">
    <location>
        <begin position="21"/>
        <end position="253"/>
    </location>
</feature>
<dbReference type="InterPro" id="IPR043159">
    <property type="entry name" value="Lectin_gal-bd_sf"/>
</dbReference>
<keyword evidence="5" id="KW-1185">Reference proteome</keyword>
<dbReference type="CDD" id="cd22827">
    <property type="entry name" value="Gal_Rha_Lectin_SUL-I-like"/>
    <property type="match status" value="1"/>
</dbReference>
<dbReference type="FunFam" id="2.60.120.740:FF:000001">
    <property type="entry name" value="Adhesion G protein-coupled receptor L2"/>
    <property type="match status" value="1"/>
</dbReference>
<evidence type="ECO:0000313" key="4">
    <source>
        <dbReference type="EnsemblMetazoa" id="G673.1:cds"/>
    </source>
</evidence>
<dbReference type="GO" id="GO:0030246">
    <property type="term" value="F:carbohydrate binding"/>
    <property type="evidence" value="ECO:0007669"/>
    <property type="project" value="InterPro"/>
</dbReference>
<sequence>MTWHYFFLLFSATLFQEANASDQTFALCADQRGFIRCKNGSKIKIVLANYGRTNDKVCPGDKTDTLTCRSKSSEIKVKWMCNGYATCHLQASNRHFGNPCANISKYLEVRYRCVKNIDRDVKDKPIVAFNAYTSQHLVFKRNTPVNVVYDKLYYNYGDAYNPQSGFFIAQSARLYIFTLASVVAPRKMFDTEILVNGKRTGLGNCNNESSSGYENCASTFPLVLNAGDKVNIRTVVANYLHGGGWSSFKGWKA</sequence>
<dbReference type="Proteomes" id="UP000005408">
    <property type="component" value="Unassembled WGS sequence"/>
</dbReference>
<dbReference type="PROSITE" id="PS50228">
    <property type="entry name" value="SUEL_LECTIN"/>
    <property type="match status" value="1"/>
</dbReference>
<dbReference type="InterPro" id="IPR000922">
    <property type="entry name" value="Lectin_gal-bd_dom"/>
</dbReference>
<feature type="signal peptide" evidence="1">
    <location>
        <begin position="1"/>
        <end position="20"/>
    </location>
</feature>
<dbReference type="InterPro" id="IPR001073">
    <property type="entry name" value="C1q_dom"/>
</dbReference>
<protein>
    <recommendedName>
        <fullName evidence="6">SUEL-type lectin domain-containing protein</fullName>
    </recommendedName>
</protein>
<dbReference type="SMART" id="SM00110">
    <property type="entry name" value="C1Q"/>
    <property type="match status" value="1"/>
</dbReference>
<dbReference type="Pfam" id="PF00386">
    <property type="entry name" value="C1q"/>
    <property type="match status" value="1"/>
</dbReference>
<dbReference type="Pfam" id="PF02140">
    <property type="entry name" value="SUEL_Lectin"/>
    <property type="match status" value="1"/>
</dbReference>
<evidence type="ECO:0000313" key="5">
    <source>
        <dbReference type="Proteomes" id="UP000005408"/>
    </source>
</evidence>
<proteinExistence type="predicted"/>
<dbReference type="EnsemblMetazoa" id="G673.1">
    <property type="protein sequence ID" value="G673.1:cds"/>
    <property type="gene ID" value="G673"/>
</dbReference>